<dbReference type="InterPro" id="IPR013762">
    <property type="entry name" value="Integrase-like_cat_sf"/>
</dbReference>
<comment type="caution">
    <text evidence="3">The sequence shown here is derived from an EMBL/GenBank/DDBJ whole genome shotgun (WGS) entry which is preliminary data.</text>
</comment>
<sequence length="143" mass="16122">MRKGEANALRWEDIDWNRGAFTVTGGEGGTKNHEARIVPLFPALEAFLRRKRAEYGDTPPAPESVIVPVKDAKKALETVCQHNGYPHFTHHCLRHFFVSNAIEKNVDFKTIAAWVGHKDGGVLVAKTYGHLRDTHSFEMAKRM</sequence>
<proteinExistence type="predicted"/>
<dbReference type="InterPro" id="IPR002104">
    <property type="entry name" value="Integrase_catalytic"/>
</dbReference>
<dbReference type="SUPFAM" id="SSF56349">
    <property type="entry name" value="DNA breaking-rejoining enzymes"/>
    <property type="match status" value="1"/>
</dbReference>
<evidence type="ECO:0000256" key="1">
    <source>
        <dbReference type="ARBA" id="ARBA00023172"/>
    </source>
</evidence>
<name>A0A842HIG5_9BACT</name>
<dbReference type="PROSITE" id="PS51898">
    <property type="entry name" value="TYR_RECOMBINASE"/>
    <property type="match status" value="1"/>
</dbReference>
<feature type="domain" description="Tyr recombinase" evidence="2">
    <location>
        <begin position="1"/>
        <end position="141"/>
    </location>
</feature>
<dbReference type="PANTHER" id="PTHR30349:SF64">
    <property type="entry name" value="PROPHAGE INTEGRASE INTD-RELATED"/>
    <property type="match status" value="1"/>
</dbReference>
<dbReference type="Proteomes" id="UP000546464">
    <property type="component" value="Unassembled WGS sequence"/>
</dbReference>
<evidence type="ECO:0000313" key="4">
    <source>
        <dbReference type="Proteomes" id="UP000546464"/>
    </source>
</evidence>
<dbReference type="Gene3D" id="1.10.443.10">
    <property type="entry name" value="Intergrase catalytic core"/>
    <property type="match status" value="1"/>
</dbReference>
<reference evidence="3 4" key="1">
    <citation type="submission" date="2020-07" db="EMBL/GenBank/DDBJ databases">
        <authorList>
            <person name="Feng X."/>
        </authorList>
    </citation>
    <scope>NUCLEOTIDE SEQUENCE [LARGE SCALE GENOMIC DNA]</scope>
    <source>
        <strain evidence="3 4">JCM31066</strain>
    </source>
</reference>
<accession>A0A842HIG5</accession>
<dbReference type="GO" id="GO:0015074">
    <property type="term" value="P:DNA integration"/>
    <property type="evidence" value="ECO:0007669"/>
    <property type="project" value="InterPro"/>
</dbReference>
<organism evidence="3 4">
    <name type="scientific">Ruficoccus amylovorans</name>
    <dbReference type="NCBI Taxonomy" id="1804625"/>
    <lineage>
        <taxon>Bacteria</taxon>
        <taxon>Pseudomonadati</taxon>
        <taxon>Verrucomicrobiota</taxon>
        <taxon>Opitutia</taxon>
        <taxon>Puniceicoccales</taxon>
        <taxon>Cerasicoccaceae</taxon>
        <taxon>Ruficoccus</taxon>
    </lineage>
</organism>
<protein>
    <submittedName>
        <fullName evidence="3">Site-specific integrase</fullName>
    </submittedName>
</protein>
<keyword evidence="4" id="KW-1185">Reference proteome</keyword>
<dbReference type="EMBL" id="JACHVB010000063">
    <property type="protein sequence ID" value="MBC2596202.1"/>
    <property type="molecule type" value="Genomic_DNA"/>
</dbReference>
<evidence type="ECO:0000313" key="3">
    <source>
        <dbReference type="EMBL" id="MBC2596202.1"/>
    </source>
</evidence>
<dbReference type="GO" id="GO:0003677">
    <property type="term" value="F:DNA binding"/>
    <property type="evidence" value="ECO:0007669"/>
    <property type="project" value="InterPro"/>
</dbReference>
<dbReference type="InterPro" id="IPR050090">
    <property type="entry name" value="Tyrosine_recombinase_XerCD"/>
</dbReference>
<dbReference type="InterPro" id="IPR011010">
    <property type="entry name" value="DNA_brk_join_enz"/>
</dbReference>
<dbReference type="CDD" id="cd01189">
    <property type="entry name" value="INT_ICEBs1_C_like"/>
    <property type="match status" value="1"/>
</dbReference>
<dbReference type="Pfam" id="PF00589">
    <property type="entry name" value="Phage_integrase"/>
    <property type="match status" value="1"/>
</dbReference>
<keyword evidence="1" id="KW-0233">DNA recombination</keyword>
<dbReference type="GO" id="GO:0006310">
    <property type="term" value="P:DNA recombination"/>
    <property type="evidence" value="ECO:0007669"/>
    <property type="project" value="UniProtKB-KW"/>
</dbReference>
<evidence type="ECO:0000259" key="2">
    <source>
        <dbReference type="PROSITE" id="PS51898"/>
    </source>
</evidence>
<dbReference type="AlphaFoldDB" id="A0A842HIG5"/>
<dbReference type="PANTHER" id="PTHR30349">
    <property type="entry name" value="PHAGE INTEGRASE-RELATED"/>
    <property type="match status" value="1"/>
</dbReference>
<gene>
    <name evidence="3" type="ORF">H5P28_18190</name>
</gene>